<evidence type="ECO:0000256" key="2">
    <source>
        <dbReference type="SAM" id="SignalP"/>
    </source>
</evidence>
<evidence type="ECO:0000313" key="4">
    <source>
        <dbReference type="Proteomes" id="UP000192455"/>
    </source>
</evidence>
<evidence type="ECO:0008006" key="5">
    <source>
        <dbReference type="Google" id="ProtNLM"/>
    </source>
</evidence>
<dbReference type="AlphaFoldDB" id="A0A1R3W7L5"/>
<feature type="chain" id="PRO_5012458559" description="Regulator RcnB of Ni and Co efflux" evidence="2">
    <location>
        <begin position="25"/>
        <end position="153"/>
    </location>
</feature>
<organism evidence="3 4">
    <name type="scientific">Pontibaca methylaminivorans</name>
    <dbReference type="NCBI Taxonomy" id="515897"/>
    <lineage>
        <taxon>Bacteria</taxon>
        <taxon>Pseudomonadati</taxon>
        <taxon>Pseudomonadota</taxon>
        <taxon>Alphaproteobacteria</taxon>
        <taxon>Rhodobacterales</taxon>
        <taxon>Roseobacteraceae</taxon>
        <taxon>Pontibaca</taxon>
    </lineage>
</organism>
<dbReference type="Proteomes" id="UP000192455">
    <property type="component" value="Unassembled WGS sequence"/>
</dbReference>
<keyword evidence="2" id="KW-0732">Signal</keyword>
<feature type="signal peptide" evidence="2">
    <location>
        <begin position="1"/>
        <end position="24"/>
    </location>
</feature>
<protein>
    <recommendedName>
        <fullName evidence="5">Regulator RcnB of Ni and Co efflux</fullName>
    </recommendedName>
</protein>
<dbReference type="EMBL" id="FTPS01000001">
    <property type="protein sequence ID" value="SIT73701.1"/>
    <property type="molecule type" value="Genomic_DNA"/>
</dbReference>
<accession>A0A1R3W7L5</accession>
<dbReference type="OrthoDB" id="7666115at2"/>
<feature type="region of interest" description="Disordered" evidence="1">
    <location>
        <begin position="44"/>
        <end position="71"/>
    </location>
</feature>
<keyword evidence="4" id="KW-1185">Reference proteome</keyword>
<proteinExistence type="predicted"/>
<evidence type="ECO:0000256" key="1">
    <source>
        <dbReference type="SAM" id="MobiDB-lite"/>
    </source>
</evidence>
<sequence>MRIFQKLAVLAVTAASVVAVPAWADPGRGKGHNRDHFRVSQARHCPPGLAKKNTPCVPPGQARKYDDRRNYDRHRDYDRRRDYDRHRDYVRYGVRIGDILRIDDYPVIRDPRRLNLETRDNWRYFRDNHRAYRVDRDTQKILSVINLIDAFTN</sequence>
<gene>
    <name evidence="3" type="ORF">SAMN05421849_0025</name>
</gene>
<evidence type="ECO:0000313" key="3">
    <source>
        <dbReference type="EMBL" id="SIT73701.1"/>
    </source>
</evidence>
<reference evidence="3 4" key="1">
    <citation type="submission" date="2017-01" db="EMBL/GenBank/DDBJ databases">
        <authorList>
            <person name="Mah S.A."/>
            <person name="Swanson W.J."/>
            <person name="Moy G.W."/>
            <person name="Vacquier V.D."/>
        </authorList>
    </citation>
    <scope>NUCLEOTIDE SEQUENCE [LARGE SCALE GENOMIC DNA]</scope>
    <source>
        <strain evidence="3 4">DSM 21219</strain>
    </source>
</reference>
<name>A0A1R3W7L5_9RHOB</name>
<dbReference type="RefSeq" id="WP_076646158.1">
    <property type="nucleotide sequence ID" value="NZ_FTPS01000001.1"/>
</dbReference>